<dbReference type="EMBL" id="JAFNEN010000176">
    <property type="protein sequence ID" value="KAG8190710.1"/>
    <property type="molecule type" value="Genomic_DNA"/>
</dbReference>
<dbReference type="FunFam" id="2.60.120.290:FF:000058">
    <property type="entry name" value="CUB domaincontaining protein"/>
    <property type="match status" value="1"/>
</dbReference>
<dbReference type="InterPro" id="IPR053207">
    <property type="entry name" value="Non-NMDA_GluR_Accessory"/>
</dbReference>
<sequence>MLRCSYASGKERSTHTDPKMRKMQSLILWLLSCSAYALVPSVSRGERASVKALNTKYVVFPKCCTNHDGHSPTSCGQEITSVGSKNGTFTSPYYPDPYPSNVYCVYKFIGKARERVQISFTDFDLHLPHEPTRDCEAVDAVMIFITINGRRERLDNFCGNKLPAQLMSNGPTMEVEFQSFHSSPEVKGFRAIYRFVTDYGISAVSQDSEKDCRFIFRSEDRGNGTFSSPNYPGFYPRDTECHYTFRGKDKERVHITFAYFDVDGIPPCLSETASDYVEFSNYKTVDRKLARHCGNQKPKLIESDADFFRVIFKSNDKFDATGFEAFYQFRKQVDPFTVKRVSNIPKDSKSGAGNLGMDAIAFLISTILLIFSYKSV</sequence>
<accession>A0AAV6V236</accession>
<organism evidence="4 5">
    <name type="scientific">Oedothorax gibbosus</name>
    <dbReference type="NCBI Taxonomy" id="931172"/>
    <lineage>
        <taxon>Eukaryota</taxon>
        <taxon>Metazoa</taxon>
        <taxon>Ecdysozoa</taxon>
        <taxon>Arthropoda</taxon>
        <taxon>Chelicerata</taxon>
        <taxon>Arachnida</taxon>
        <taxon>Araneae</taxon>
        <taxon>Araneomorphae</taxon>
        <taxon>Entelegynae</taxon>
        <taxon>Araneoidea</taxon>
        <taxon>Linyphiidae</taxon>
        <taxon>Erigoninae</taxon>
        <taxon>Oedothorax</taxon>
    </lineage>
</organism>
<feature type="domain" description="CUB" evidence="3">
    <location>
        <begin position="75"/>
        <end position="196"/>
    </location>
</feature>
<dbReference type="SMART" id="SM00042">
    <property type="entry name" value="CUB"/>
    <property type="match status" value="2"/>
</dbReference>
<keyword evidence="1" id="KW-1015">Disulfide bond</keyword>
<dbReference type="Proteomes" id="UP000827092">
    <property type="component" value="Unassembled WGS sequence"/>
</dbReference>
<evidence type="ECO:0000256" key="2">
    <source>
        <dbReference type="PROSITE-ProRule" id="PRU00059"/>
    </source>
</evidence>
<dbReference type="AlphaFoldDB" id="A0AAV6V236"/>
<dbReference type="PROSITE" id="PS01180">
    <property type="entry name" value="CUB"/>
    <property type="match status" value="2"/>
</dbReference>
<dbReference type="InterPro" id="IPR035914">
    <property type="entry name" value="Sperma_CUB_dom_sf"/>
</dbReference>
<keyword evidence="5" id="KW-1185">Reference proteome</keyword>
<protein>
    <recommendedName>
        <fullName evidence="3">CUB domain-containing protein</fullName>
    </recommendedName>
</protein>
<reference evidence="4 5" key="1">
    <citation type="journal article" date="2022" name="Nat. Ecol. Evol.">
        <title>A masculinizing supergene underlies an exaggerated male reproductive morph in a spider.</title>
        <authorList>
            <person name="Hendrickx F."/>
            <person name="De Corte Z."/>
            <person name="Sonet G."/>
            <person name="Van Belleghem S.M."/>
            <person name="Kostlbacher S."/>
            <person name="Vangestel C."/>
        </authorList>
    </citation>
    <scope>NUCLEOTIDE SEQUENCE [LARGE SCALE GENOMIC DNA]</scope>
    <source>
        <strain evidence="4">W744_W776</strain>
    </source>
</reference>
<dbReference type="PROSITE" id="PS51257">
    <property type="entry name" value="PROKAR_LIPOPROTEIN"/>
    <property type="match status" value="1"/>
</dbReference>
<dbReference type="GO" id="GO:0005886">
    <property type="term" value="C:plasma membrane"/>
    <property type="evidence" value="ECO:0007669"/>
    <property type="project" value="TreeGrafter"/>
</dbReference>
<comment type="caution">
    <text evidence="2">Lacks conserved residue(s) required for the propagation of feature annotation.</text>
</comment>
<evidence type="ECO:0000259" key="3">
    <source>
        <dbReference type="PROSITE" id="PS01180"/>
    </source>
</evidence>
<evidence type="ECO:0000256" key="1">
    <source>
        <dbReference type="ARBA" id="ARBA00023157"/>
    </source>
</evidence>
<dbReference type="Gene3D" id="2.60.120.290">
    <property type="entry name" value="Spermadhesin, CUB domain"/>
    <property type="match status" value="2"/>
</dbReference>
<name>A0AAV6V236_9ARAC</name>
<dbReference type="CDD" id="cd00041">
    <property type="entry name" value="CUB"/>
    <property type="match status" value="2"/>
</dbReference>
<feature type="domain" description="CUB" evidence="3">
    <location>
        <begin position="212"/>
        <end position="330"/>
    </location>
</feature>
<dbReference type="PANTHER" id="PTHR47537">
    <property type="entry name" value="CUBILIN"/>
    <property type="match status" value="1"/>
</dbReference>
<dbReference type="PANTHER" id="PTHR47537:SF2">
    <property type="entry name" value="CUBILIN"/>
    <property type="match status" value="1"/>
</dbReference>
<dbReference type="InterPro" id="IPR000859">
    <property type="entry name" value="CUB_dom"/>
</dbReference>
<evidence type="ECO:0000313" key="4">
    <source>
        <dbReference type="EMBL" id="KAG8190710.1"/>
    </source>
</evidence>
<proteinExistence type="predicted"/>
<comment type="caution">
    <text evidence="4">The sequence shown here is derived from an EMBL/GenBank/DDBJ whole genome shotgun (WGS) entry which is preliminary data.</text>
</comment>
<dbReference type="SUPFAM" id="SSF49854">
    <property type="entry name" value="Spermadhesin, CUB domain"/>
    <property type="match status" value="2"/>
</dbReference>
<evidence type="ECO:0000313" key="5">
    <source>
        <dbReference type="Proteomes" id="UP000827092"/>
    </source>
</evidence>
<dbReference type="Pfam" id="PF00431">
    <property type="entry name" value="CUB"/>
    <property type="match status" value="2"/>
</dbReference>
<gene>
    <name evidence="4" type="ORF">JTE90_004213</name>
</gene>